<protein>
    <submittedName>
        <fullName evidence="1">Uncharacterized protein</fullName>
    </submittedName>
</protein>
<evidence type="ECO:0000313" key="1">
    <source>
        <dbReference type="EMBL" id="KAG7327983.1"/>
    </source>
</evidence>
<name>A0A9D3NRZ5_9TELE</name>
<keyword evidence="2" id="KW-1185">Reference proteome</keyword>
<dbReference type="EMBL" id="JAHKSW010000009">
    <property type="protein sequence ID" value="KAG7327983.1"/>
    <property type="molecule type" value="Genomic_DNA"/>
</dbReference>
<comment type="caution">
    <text evidence="1">The sequence shown here is derived from an EMBL/GenBank/DDBJ whole genome shotgun (WGS) entry which is preliminary data.</text>
</comment>
<evidence type="ECO:0000313" key="2">
    <source>
        <dbReference type="Proteomes" id="UP000824219"/>
    </source>
</evidence>
<dbReference type="AlphaFoldDB" id="A0A9D3NRZ5"/>
<reference evidence="1 2" key="1">
    <citation type="submission" date="2021-06" db="EMBL/GenBank/DDBJ databases">
        <title>Chromosome-level genome assembly of the red-tail catfish (Hemibagrus wyckioides).</title>
        <authorList>
            <person name="Shao F."/>
        </authorList>
    </citation>
    <scope>NUCLEOTIDE SEQUENCE [LARGE SCALE GENOMIC DNA]</scope>
    <source>
        <strain evidence="1">EC202008001</strain>
        <tissue evidence="1">Blood</tissue>
    </source>
</reference>
<gene>
    <name evidence="1" type="ORF">KOW79_007927</name>
</gene>
<proteinExistence type="predicted"/>
<sequence>MLLYESVWMVFEKAEQAICHTEGRFFPPQHAQCGRGAPDGSASVRSTPVALRRLRLREGLEDSGGDH</sequence>
<organism evidence="1 2">
    <name type="scientific">Hemibagrus wyckioides</name>
    <dbReference type="NCBI Taxonomy" id="337641"/>
    <lineage>
        <taxon>Eukaryota</taxon>
        <taxon>Metazoa</taxon>
        <taxon>Chordata</taxon>
        <taxon>Craniata</taxon>
        <taxon>Vertebrata</taxon>
        <taxon>Euteleostomi</taxon>
        <taxon>Actinopterygii</taxon>
        <taxon>Neopterygii</taxon>
        <taxon>Teleostei</taxon>
        <taxon>Ostariophysi</taxon>
        <taxon>Siluriformes</taxon>
        <taxon>Bagridae</taxon>
        <taxon>Hemibagrus</taxon>
    </lineage>
</organism>
<dbReference type="Proteomes" id="UP000824219">
    <property type="component" value="Linkage Group LG09"/>
</dbReference>
<accession>A0A9D3NRZ5</accession>